<dbReference type="InterPro" id="IPR029063">
    <property type="entry name" value="SAM-dependent_MTases_sf"/>
</dbReference>
<dbReference type="GO" id="GO:0032259">
    <property type="term" value="P:methylation"/>
    <property type="evidence" value="ECO:0007669"/>
    <property type="project" value="UniProtKB-KW"/>
</dbReference>
<dbReference type="CDD" id="cd02440">
    <property type="entry name" value="AdoMet_MTases"/>
    <property type="match status" value="1"/>
</dbReference>
<dbReference type="PANTHER" id="PTHR43464">
    <property type="entry name" value="METHYLTRANSFERASE"/>
    <property type="match status" value="1"/>
</dbReference>
<dbReference type="AlphaFoldDB" id="A0A6M3IET4"/>
<name>A0A6M3IET4_9ZZZZ</name>
<dbReference type="InterPro" id="IPR025714">
    <property type="entry name" value="Methyltranfer_dom"/>
</dbReference>
<dbReference type="GO" id="GO:0008168">
    <property type="term" value="F:methyltransferase activity"/>
    <property type="evidence" value="ECO:0007669"/>
    <property type="project" value="UniProtKB-KW"/>
</dbReference>
<evidence type="ECO:0000259" key="2">
    <source>
        <dbReference type="Pfam" id="PF13847"/>
    </source>
</evidence>
<dbReference type="EMBL" id="MT141191">
    <property type="protein sequence ID" value="QJA55956.1"/>
    <property type="molecule type" value="Genomic_DNA"/>
</dbReference>
<dbReference type="SUPFAM" id="SSF53335">
    <property type="entry name" value="S-adenosyl-L-methionine-dependent methyltransferases"/>
    <property type="match status" value="1"/>
</dbReference>
<protein>
    <submittedName>
        <fullName evidence="3">Putative methyltransferase</fullName>
    </submittedName>
</protein>
<proteinExistence type="predicted"/>
<feature type="region of interest" description="Disordered" evidence="1">
    <location>
        <begin position="361"/>
        <end position="384"/>
    </location>
</feature>
<keyword evidence="3" id="KW-0489">Methyltransferase</keyword>
<evidence type="ECO:0000313" key="3">
    <source>
        <dbReference type="EMBL" id="QJA55956.1"/>
    </source>
</evidence>
<dbReference type="Pfam" id="PF13847">
    <property type="entry name" value="Methyltransf_31"/>
    <property type="match status" value="1"/>
</dbReference>
<gene>
    <name evidence="3" type="ORF">MM415B01957_0009</name>
</gene>
<feature type="compositionally biased region" description="Basic and acidic residues" evidence="1">
    <location>
        <begin position="537"/>
        <end position="561"/>
    </location>
</feature>
<evidence type="ECO:0000256" key="1">
    <source>
        <dbReference type="SAM" id="MobiDB-lite"/>
    </source>
</evidence>
<sequence length="772" mass="88107">MVDTSPDLDGLQKFLDEVPDEYITALQFSAAPWMHDPDTGTYIDPDKKQSKKVVSREELADECWTKLHANPQVNTAMRGKMGRLTGLGFETTSGISEIQDVIEETELDQRNRLYNYWPKYVVRSDVEGELCLSLTCHASGFIEVDFLEPGEIQGGGDEDTGIIFHPTKTTMPLFYNIKRNAYGKLSTKWKDAPTLENEQIPSIFIARYPELAALAKNHGDWDRSKQKGSTSRKKAFRKLGGYRRFIVAWDKSFITRRATSHLRTILEWLNHYDNLKKYEIDHKKSSGAYLWWFKITDPRTFRQWLKLSDADRRKTGILAKKTPGSSLITPPGIELQCINPKLQTITDQDADIQRQISSGLDEPMDITTGDPTGPFSSIKASRGPMTDRTSNEVAYFTRFLRHDFWGAIFFLKSRISDFPEFFEVSEARRFDPKKKSKTDMLPGDDEWESEPFFENVKKRPEMLVDFSFPISETVELESRARAILGVKHGPISETLGIPKQKLAELIGFGGYPRQRLRKATEDRNLPKLVYTMDAESLQEKAEAEPGKKKPADDKKTGDKVNKNVKGDRSIFTFRKTDRVDWEKVYKEGNAHWTEDLQPSKFAQDFAQELIDKKKKSILEIGCGNGRDSILFALAGLTVTSIDIVPEAIEIAKENMKKAGVDVDFQTGNVEKLIFDNNSFDSVFTLSVLHSTNTGKSVPEIFRILKNKGLLFIHLYSNVEKIDGTKDEFININEYIDLLKKNKFKLLDIYTTTEDEFDEVGEKHLVIVAKVQK</sequence>
<keyword evidence="3" id="KW-0808">Transferase</keyword>
<feature type="region of interest" description="Disordered" evidence="1">
    <location>
        <begin position="536"/>
        <end position="561"/>
    </location>
</feature>
<dbReference type="Gene3D" id="3.40.50.150">
    <property type="entry name" value="Vaccinia Virus protein VP39"/>
    <property type="match status" value="1"/>
</dbReference>
<accession>A0A6M3IET4</accession>
<feature type="domain" description="Methyltransferase" evidence="2">
    <location>
        <begin position="612"/>
        <end position="722"/>
    </location>
</feature>
<reference evidence="3" key="1">
    <citation type="submission" date="2020-03" db="EMBL/GenBank/DDBJ databases">
        <title>The deep terrestrial virosphere.</title>
        <authorList>
            <person name="Holmfeldt K."/>
            <person name="Nilsson E."/>
            <person name="Simone D."/>
            <person name="Lopez-Fernandez M."/>
            <person name="Wu X."/>
            <person name="de Brujin I."/>
            <person name="Lundin D."/>
            <person name="Andersson A."/>
            <person name="Bertilsson S."/>
            <person name="Dopson M."/>
        </authorList>
    </citation>
    <scope>NUCLEOTIDE SEQUENCE</scope>
    <source>
        <strain evidence="3">MM415B01957</strain>
    </source>
</reference>
<organism evidence="3">
    <name type="scientific">viral metagenome</name>
    <dbReference type="NCBI Taxonomy" id="1070528"/>
    <lineage>
        <taxon>unclassified sequences</taxon>
        <taxon>metagenomes</taxon>
        <taxon>organismal metagenomes</taxon>
    </lineage>
</organism>